<reference evidence="2 3" key="1">
    <citation type="submission" date="2006-10" db="EMBL/GenBank/DDBJ databases">
        <title>Complete sequence of Methanosaeta thermophila PT.</title>
        <authorList>
            <consortium name="US DOE Joint Genome Institute"/>
            <person name="Copeland A."/>
            <person name="Lucas S."/>
            <person name="Lapidus A."/>
            <person name="Barry K."/>
            <person name="Detter J.C."/>
            <person name="Glavina del Rio T."/>
            <person name="Hammon N."/>
            <person name="Israni S."/>
            <person name="Pitluck S."/>
            <person name="Chain P."/>
            <person name="Malfatti S."/>
            <person name="Shin M."/>
            <person name="Vergez L."/>
            <person name="Schmutz J."/>
            <person name="Larimer F."/>
            <person name="Land M."/>
            <person name="Hauser L."/>
            <person name="Kyrpides N."/>
            <person name="Kim E."/>
            <person name="Smith K.S."/>
            <person name="Ingram-Smith C."/>
            <person name="Richardson P."/>
        </authorList>
    </citation>
    <scope>NUCLEOTIDE SEQUENCE [LARGE SCALE GENOMIC DNA]</scope>
    <source>
        <strain evidence="3">DSM 6194 / JCM 14653 / NBRC 101360 / PT</strain>
    </source>
</reference>
<dbReference type="HOGENOM" id="CLU_038034_2_0_2"/>
<name>A0B6B1_METTP</name>
<dbReference type="PROSITE" id="PS50983">
    <property type="entry name" value="FE_B12_PBP"/>
    <property type="match status" value="1"/>
</dbReference>
<gene>
    <name evidence="2" type="ordered locus">Mthe_0444</name>
</gene>
<dbReference type="KEGG" id="mtp:Mthe_0444"/>
<dbReference type="AlphaFoldDB" id="A0B6B1"/>
<accession>A0B6B1</accession>
<dbReference type="STRING" id="349307.Mthe_0444"/>
<evidence type="ECO:0000259" key="1">
    <source>
        <dbReference type="PROSITE" id="PS50983"/>
    </source>
</evidence>
<dbReference type="Proteomes" id="UP000000674">
    <property type="component" value="Chromosome"/>
</dbReference>
<protein>
    <submittedName>
        <fullName evidence="2">Periplasmic binding protein</fullName>
    </submittedName>
</protein>
<dbReference type="PANTHER" id="PTHR30535:SF34">
    <property type="entry name" value="MOLYBDATE-BINDING PROTEIN MOLA"/>
    <property type="match status" value="1"/>
</dbReference>
<dbReference type="InterPro" id="IPR050902">
    <property type="entry name" value="ABC_Transporter_SBP"/>
</dbReference>
<dbReference type="Pfam" id="PF01497">
    <property type="entry name" value="Peripla_BP_2"/>
    <property type="match status" value="1"/>
</dbReference>
<keyword evidence="3" id="KW-1185">Reference proteome</keyword>
<feature type="domain" description="Fe/B12 periplasmic-binding" evidence="1">
    <location>
        <begin position="44"/>
        <end position="330"/>
    </location>
</feature>
<sequence>MIKWLTYSVLLLLIATSCCAAAEYPMTITDSAGREVTIQMPVERIIVLNSDAAEAVTILGAADKIVGISDSVKNKAYYFPALKNRQSVGKWNEPDYEMIGEIARSGDEIVPNIIVISYTYPDKPYGIVEVAKRLEPFTGITAIGLDFYKPENMTREIELLGRILGKEAEAQRFIEWYEEKQADVENAVANRNVPKVYVEWTSKGGELTTMGTGSGAAQLVSMARGYSVANDLKDAYPKIGWEWVISKNPDVIIKRSTSTQLGWEKPPSLDSTNLENTLNEVLSRSGAAAVNAVKNDRVYIVNWEIMAGLDDVVGLTYLAKILHPDVNLDPESVYREYLQFLGVDYPEDRIFVYPEV</sequence>
<dbReference type="PANTHER" id="PTHR30535">
    <property type="entry name" value="VITAMIN B12-BINDING PROTEIN"/>
    <property type="match status" value="1"/>
</dbReference>
<dbReference type="PROSITE" id="PS51257">
    <property type="entry name" value="PROKAR_LIPOPROTEIN"/>
    <property type="match status" value="1"/>
</dbReference>
<dbReference type="Gene3D" id="3.40.50.1980">
    <property type="entry name" value="Nitrogenase molybdenum iron protein domain"/>
    <property type="match status" value="2"/>
</dbReference>
<evidence type="ECO:0000313" key="3">
    <source>
        <dbReference type="Proteomes" id="UP000000674"/>
    </source>
</evidence>
<dbReference type="EMBL" id="CP000477">
    <property type="protein sequence ID" value="ABK14235.1"/>
    <property type="molecule type" value="Genomic_DNA"/>
</dbReference>
<evidence type="ECO:0000313" key="2">
    <source>
        <dbReference type="EMBL" id="ABK14235.1"/>
    </source>
</evidence>
<organism evidence="2 3">
    <name type="scientific">Methanothrix thermoacetophila (strain DSM 6194 / JCM 14653 / NBRC 101360 / PT)</name>
    <name type="common">Methanosaeta thermophila</name>
    <dbReference type="NCBI Taxonomy" id="349307"/>
    <lineage>
        <taxon>Archaea</taxon>
        <taxon>Methanobacteriati</taxon>
        <taxon>Methanobacteriota</taxon>
        <taxon>Stenosarchaea group</taxon>
        <taxon>Methanomicrobia</taxon>
        <taxon>Methanotrichales</taxon>
        <taxon>Methanotrichaceae</taxon>
        <taxon>Methanothrix</taxon>
    </lineage>
</organism>
<proteinExistence type="predicted"/>
<dbReference type="SUPFAM" id="SSF53807">
    <property type="entry name" value="Helical backbone' metal receptor"/>
    <property type="match status" value="1"/>
</dbReference>
<dbReference type="OrthoDB" id="24039at2157"/>
<dbReference type="InterPro" id="IPR002491">
    <property type="entry name" value="ABC_transptr_periplasmic_BD"/>
</dbReference>